<dbReference type="SUPFAM" id="SSF55909">
    <property type="entry name" value="Pentein"/>
    <property type="match status" value="1"/>
</dbReference>
<gene>
    <name evidence="6" type="primary">arcA</name>
    <name evidence="8" type="ordered locus">Thexy_0173</name>
</gene>
<dbReference type="eggNOG" id="COG2235">
    <property type="taxonomic scope" value="Bacteria"/>
</dbReference>
<dbReference type="PANTHER" id="PTHR47271">
    <property type="entry name" value="ARGININE DEIMINASE"/>
    <property type="match status" value="1"/>
</dbReference>
<comment type="subcellular location">
    <subcellularLocation>
        <location evidence="6">Cytoplasm</location>
    </subcellularLocation>
</comment>
<evidence type="ECO:0000256" key="5">
    <source>
        <dbReference type="ARBA" id="ARBA00049429"/>
    </source>
</evidence>
<dbReference type="PIRSF" id="PIRSF006356">
    <property type="entry name" value="Arg_deiminase"/>
    <property type="match status" value="1"/>
</dbReference>
<keyword evidence="6" id="KW-0963">Cytoplasm</keyword>
<accession>F6BFF5</accession>
<dbReference type="Gene3D" id="1.10.3930.10">
    <property type="entry name" value="Arginine deiminase"/>
    <property type="match status" value="1"/>
</dbReference>
<evidence type="ECO:0000313" key="8">
    <source>
        <dbReference type="EMBL" id="AEF16233.1"/>
    </source>
</evidence>
<dbReference type="RefSeq" id="WP_013786994.1">
    <property type="nucleotide sequence ID" value="NC_015555.1"/>
</dbReference>
<reference evidence="8" key="1">
    <citation type="submission" date="2011-05" db="EMBL/GenBank/DDBJ databases">
        <title>Complete sequence of Thermoanaerobacterium xylanolyticum LX-11.</title>
        <authorList>
            <consortium name="US DOE Joint Genome Institute"/>
            <person name="Lucas S."/>
            <person name="Han J."/>
            <person name="Lapidus A."/>
            <person name="Cheng J.-F."/>
            <person name="Goodwin L."/>
            <person name="Pitluck S."/>
            <person name="Peters L."/>
            <person name="Mikhailova N."/>
            <person name="Lu M."/>
            <person name="Han C."/>
            <person name="Tapia R."/>
            <person name="Land M."/>
            <person name="Hauser L."/>
            <person name="Kyrpides N."/>
            <person name="Ivanova N."/>
            <person name="Pagani I."/>
            <person name="Hemme C."/>
            <person name="Woyke T."/>
        </authorList>
    </citation>
    <scope>NUCLEOTIDE SEQUENCE</scope>
    <source>
        <strain evidence="8">LX-11</strain>
    </source>
</reference>
<dbReference type="Gene3D" id="3.75.10.10">
    <property type="entry name" value="L-arginine/glycine Amidinotransferase, Chain A"/>
    <property type="match status" value="1"/>
</dbReference>
<protein>
    <recommendedName>
        <fullName evidence="6">Arginine deiminase</fullName>
        <shortName evidence="6">ADI</shortName>
        <ecNumber evidence="6">3.5.3.6</ecNumber>
    </recommendedName>
    <alternativeName>
        <fullName evidence="6">Arginine dihydrolase</fullName>
        <shortName evidence="6">AD</shortName>
    </alternativeName>
</protein>
<evidence type="ECO:0000313" key="9">
    <source>
        <dbReference type="Proteomes" id="UP000007239"/>
    </source>
</evidence>
<evidence type="ECO:0000256" key="7">
    <source>
        <dbReference type="PIRSR" id="PIRSR006356-1"/>
    </source>
</evidence>
<evidence type="ECO:0000256" key="1">
    <source>
        <dbReference type="ARBA" id="ARBA00005213"/>
    </source>
</evidence>
<dbReference type="GO" id="GO:0019546">
    <property type="term" value="P:L-arginine deiminase pathway"/>
    <property type="evidence" value="ECO:0007669"/>
    <property type="project" value="UniProtKB-UniRule"/>
</dbReference>
<organism evidence="8 9">
    <name type="scientific">Thermoanaerobacterium xylanolyticum (strain ATCC 49914 / DSM 7097 / LX-11)</name>
    <dbReference type="NCBI Taxonomy" id="858215"/>
    <lineage>
        <taxon>Bacteria</taxon>
        <taxon>Bacillati</taxon>
        <taxon>Bacillota</taxon>
        <taxon>Clostridia</taxon>
        <taxon>Thermoanaerobacterales</taxon>
        <taxon>Thermoanaerobacteraceae</taxon>
        <taxon>Thermoanaerobacterium</taxon>
    </lineage>
</organism>
<dbReference type="Proteomes" id="UP000007239">
    <property type="component" value="Chromosome"/>
</dbReference>
<evidence type="ECO:0000256" key="3">
    <source>
        <dbReference type="ARBA" id="ARBA00022503"/>
    </source>
</evidence>
<dbReference type="GO" id="GO:0016990">
    <property type="term" value="F:arginine deiminase activity"/>
    <property type="evidence" value="ECO:0007669"/>
    <property type="project" value="UniProtKB-UniRule"/>
</dbReference>
<dbReference type="EMBL" id="CP002739">
    <property type="protein sequence ID" value="AEF16233.1"/>
    <property type="molecule type" value="Genomic_DNA"/>
</dbReference>
<keyword evidence="3 6" id="KW-0056">Arginine metabolism</keyword>
<evidence type="ECO:0000256" key="2">
    <source>
        <dbReference type="ARBA" id="ARBA00010206"/>
    </source>
</evidence>
<dbReference type="AlphaFoldDB" id="F6BFF5"/>
<name>F6BFF5_THEXL</name>
<dbReference type="EC" id="3.5.3.6" evidence="6"/>
<feature type="active site" description="Amidino-cysteine intermediate" evidence="6 7">
    <location>
        <position position="404"/>
    </location>
</feature>
<dbReference type="HAMAP" id="MF_00242">
    <property type="entry name" value="Arg_deiminase"/>
    <property type="match status" value="1"/>
</dbReference>
<comment type="catalytic activity">
    <reaction evidence="5 6">
        <text>L-arginine + H2O = L-citrulline + NH4(+)</text>
        <dbReference type="Rhea" id="RHEA:19597"/>
        <dbReference type="ChEBI" id="CHEBI:15377"/>
        <dbReference type="ChEBI" id="CHEBI:28938"/>
        <dbReference type="ChEBI" id="CHEBI:32682"/>
        <dbReference type="ChEBI" id="CHEBI:57743"/>
        <dbReference type="EC" id="3.5.3.6"/>
    </reaction>
</comment>
<proteinExistence type="inferred from homology"/>
<comment type="pathway">
    <text evidence="1 6">Amino-acid degradation; L-arginine degradation via ADI pathway; carbamoyl phosphate from L-arginine: step 1/2.</text>
</comment>
<dbReference type="PANTHER" id="PTHR47271:SF2">
    <property type="entry name" value="ARGININE DEIMINASE"/>
    <property type="match status" value="1"/>
</dbReference>
<dbReference type="NCBIfam" id="TIGR01078">
    <property type="entry name" value="arcA"/>
    <property type="match status" value="1"/>
</dbReference>
<sequence length="415" mass="46872">MESCVSIDSLSINVYSEIGVLKKVLLHRPGKEIENLVPDYLGRLLFDDIPYLKVAQQEHDKFSDVLRENGVEVLYVENLIADVLNDDNIKNEFIEEFLNESGIILPVLKDALKEYLLSMNTEEMIDTIIAGIRKDDVKLKNVNSLSGIIKDDYPFYLDPMPNLYFTRDIGASIGNGLSISRMKTEARRRETLFIKYIHKYHDLFKDANIPLWYDRTMPFSIEGGDELILSDEVMAIGCSERTSSEAIEILAKNLLNGNTSFKKILVFEIPKARSFMHLDTVFTMVDYDKFTIHSGIQGTLSVYEISNGMDGTLKYRNDTNSLENILSNALGLDYVELIKCGGGDPIISGREQWNDGSNTLAIAPGVVVTYERNYVSNELLEKRGIKVLRIPSAELSRGRGGPRCMSMPLVRESLR</sequence>
<keyword evidence="4 6" id="KW-0378">Hydrolase</keyword>
<evidence type="ECO:0000256" key="4">
    <source>
        <dbReference type="ARBA" id="ARBA00022801"/>
    </source>
</evidence>
<dbReference type="Pfam" id="PF02274">
    <property type="entry name" value="ADI"/>
    <property type="match status" value="1"/>
</dbReference>
<evidence type="ECO:0000256" key="6">
    <source>
        <dbReference type="HAMAP-Rule" id="MF_00242"/>
    </source>
</evidence>
<dbReference type="UniPathway" id="UPA00254">
    <property type="reaction ID" value="UER00364"/>
</dbReference>
<dbReference type="KEGG" id="txy:Thexy_0173"/>
<dbReference type="NCBIfam" id="NF002381">
    <property type="entry name" value="PRK01388.1"/>
    <property type="match status" value="1"/>
</dbReference>
<dbReference type="HOGENOM" id="CLU_052662_0_1_9"/>
<dbReference type="InterPro" id="IPR003876">
    <property type="entry name" value="Arg_deiminase"/>
</dbReference>
<dbReference type="STRING" id="858215.Thexy_0173"/>
<dbReference type="GO" id="GO:0005737">
    <property type="term" value="C:cytoplasm"/>
    <property type="evidence" value="ECO:0007669"/>
    <property type="project" value="UniProtKB-SubCell"/>
</dbReference>
<dbReference type="PRINTS" id="PR01466">
    <property type="entry name" value="ARGDEIMINASE"/>
</dbReference>
<comment type="similarity">
    <text evidence="2 6">Belongs to the arginine deiminase family.</text>
</comment>
<keyword evidence="9" id="KW-1185">Reference proteome</keyword>